<dbReference type="Pfam" id="PF23993">
    <property type="entry name" value="DUF7311"/>
    <property type="match status" value="1"/>
</dbReference>
<dbReference type="InterPro" id="IPR055735">
    <property type="entry name" value="DUF7311"/>
</dbReference>
<dbReference type="RefSeq" id="WP_103424705.1">
    <property type="nucleotide sequence ID" value="NZ_CP026309.1"/>
</dbReference>
<feature type="domain" description="DUF7311" evidence="2">
    <location>
        <begin position="4"/>
        <end position="150"/>
    </location>
</feature>
<dbReference type="EMBL" id="CP026309">
    <property type="protein sequence ID" value="AUV81017.1"/>
    <property type="molecule type" value="Genomic_DNA"/>
</dbReference>
<feature type="compositionally biased region" description="Polar residues" evidence="1">
    <location>
        <begin position="164"/>
        <end position="173"/>
    </location>
</feature>
<dbReference type="KEGG" id="srub:C2R22_04530"/>
<name>A0A2I8VGF2_9EURY</name>
<dbReference type="AlphaFoldDB" id="A0A2I8VGF2"/>
<evidence type="ECO:0000313" key="4">
    <source>
        <dbReference type="Proteomes" id="UP000236584"/>
    </source>
</evidence>
<feature type="region of interest" description="Disordered" evidence="1">
    <location>
        <begin position="152"/>
        <end position="184"/>
    </location>
</feature>
<gene>
    <name evidence="3" type="ORF">C2R22_04530</name>
</gene>
<dbReference type="GeneID" id="35591330"/>
<evidence type="ECO:0000313" key="3">
    <source>
        <dbReference type="EMBL" id="AUV81017.1"/>
    </source>
</evidence>
<dbReference type="Proteomes" id="UP000236584">
    <property type="component" value="Chromosome"/>
</dbReference>
<keyword evidence="4" id="KW-1185">Reference proteome</keyword>
<evidence type="ECO:0000256" key="1">
    <source>
        <dbReference type="SAM" id="MobiDB-lite"/>
    </source>
</evidence>
<reference evidence="3 4" key="1">
    <citation type="submission" date="2018-01" db="EMBL/GenBank/DDBJ databases">
        <title>Complete genome sequence of Salinigranum rubrum GX10T, an extremely halophilic archaeon isolated from a marine solar saltern.</title>
        <authorList>
            <person name="Han S."/>
        </authorList>
    </citation>
    <scope>NUCLEOTIDE SEQUENCE [LARGE SCALE GENOMIC DNA]</scope>
    <source>
        <strain evidence="3 4">GX10</strain>
    </source>
</reference>
<accession>A0A2I8VGF2</accession>
<proteinExistence type="predicted"/>
<organism evidence="3 4">
    <name type="scientific">Salinigranum rubrum</name>
    <dbReference type="NCBI Taxonomy" id="755307"/>
    <lineage>
        <taxon>Archaea</taxon>
        <taxon>Methanobacteriati</taxon>
        <taxon>Methanobacteriota</taxon>
        <taxon>Stenosarchaea group</taxon>
        <taxon>Halobacteria</taxon>
        <taxon>Halobacteriales</taxon>
        <taxon>Haloferacaceae</taxon>
        <taxon>Salinigranum</taxon>
    </lineage>
</organism>
<dbReference type="OrthoDB" id="382255at2157"/>
<sequence length="184" mass="18819">MTAVRTLLTVVVATALLGASLPAVEDARTDRTAARLDAAATRLSGVSAALVAADDPVAAGERGAGRTVVVSLPSGGFADARAAYLSIGGLPNDSRQPPTTVGYRVADSPPRRLDAGVRFFVGERPLVLPPGRHTLRLTLVRRGGATGVRVSVVGHAGSTRETNRTGPPISTATPADAERRSLAP</sequence>
<evidence type="ECO:0000259" key="2">
    <source>
        <dbReference type="Pfam" id="PF23993"/>
    </source>
</evidence>
<protein>
    <recommendedName>
        <fullName evidence="2">DUF7311 domain-containing protein</fullName>
    </recommendedName>
</protein>